<organism evidence="8 9">
    <name type="scientific">Tolypocladium ophioglossoides (strain CBS 100239)</name>
    <name type="common">Snaketongue truffleclub</name>
    <name type="synonym">Elaphocordyceps ophioglossoides</name>
    <dbReference type="NCBI Taxonomy" id="1163406"/>
    <lineage>
        <taxon>Eukaryota</taxon>
        <taxon>Fungi</taxon>
        <taxon>Dikarya</taxon>
        <taxon>Ascomycota</taxon>
        <taxon>Pezizomycotina</taxon>
        <taxon>Sordariomycetes</taxon>
        <taxon>Hypocreomycetidae</taxon>
        <taxon>Hypocreales</taxon>
        <taxon>Ophiocordycipitaceae</taxon>
        <taxon>Tolypocladium</taxon>
    </lineage>
</organism>
<dbReference type="STRING" id="1163406.A0A0L0N1X0"/>
<name>A0A0L0N1X0_TOLOC</name>
<keyword evidence="4" id="KW-0804">Transcription</keyword>
<keyword evidence="9" id="KW-1185">Reference proteome</keyword>
<comment type="caution">
    <text evidence="8">The sequence shown here is derived from an EMBL/GenBank/DDBJ whole genome shotgun (WGS) entry which is preliminary data.</text>
</comment>
<dbReference type="GO" id="GO:0000976">
    <property type="term" value="F:transcription cis-regulatory region binding"/>
    <property type="evidence" value="ECO:0007669"/>
    <property type="project" value="TreeGrafter"/>
</dbReference>
<feature type="region of interest" description="Disordered" evidence="7">
    <location>
        <begin position="467"/>
        <end position="511"/>
    </location>
</feature>
<reference evidence="8 9" key="1">
    <citation type="journal article" date="2015" name="BMC Genomics">
        <title>The genome of the truffle-parasite Tolypocladium ophioglossoides and the evolution of antifungal peptaibiotics.</title>
        <authorList>
            <person name="Quandt C.A."/>
            <person name="Bushley K.E."/>
            <person name="Spatafora J.W."/>
        </authorList>
    </citation>
    <scope>NUCLEOTIDE SEQUENCE [LARGE SCALE GENOMIC DNA]</scope>
    <source>
        <strain evidence="8 9">CBS 100239</strain>
    </source>
</reference>
<accession>A0A0L0N1X0</accession>
<dbReference type="PANTHER" id="PTHR31845">
    <property type="entry name" value="FINGER DOMAIN PROTEIN, PUTATIVE-RELATED"/>
    <property type="match status" value="1"/>
</dbReference>
<dbReference type="Proteomes" id="UP000036947">
    <property type="component" value="Unassembled WGS sequence"/>
</dbReference>
<feature type="coiled-coil region" evidence="6">
    <location>
        <begin position="241"/>
        <end position="268"/>
    </location>
</feature>
<keyword evidence="2" id="KW-0805">Transcription regulation</keyword>
<evidence type="ECO:0000313" key="8">
    <source>
        <dbReference type="EMBL" id="KND88016.1"/>
    </source>
</evidence>
<dbReference type="InterPro" id="IPR051089">
    <property type="entry name" value="prtT"/>
</dbReference>
<sequence length="1115" mass="124554">MALPSVHAMPEHWTELSVAKRQKRLCSEEVEALKTSCAKDCGKKHVAECSSCYGKVLDRMRLRYMESQDREWFTQRRAFLHELEGLFQDASDRKRSLKFIEARIESEKEAWYRWVLRKYPEFIAVSDFGISQDELRGMLDDPDRSRQELVSMMLEGVGKPADWPASVDAFADKVAATKADPAELKKLYIAEFFINQPTGNVVESAQRYLDEYTSSETMLLEDIIDKIASDFQESRISQPQRDNHQRRLDELRRAKTAFEQNKLQVKGQLSGHQAFTASEELYDLPPCHVCRKTVDSNGVLSCSLCQAVTQMGGSKKLTVYCTEDCFRKGHGDHIAAEHDCEAGDKCVQLRDEDVEMDDGTSQAVSCKECVGQKRMTLYCSGRCAGENIAEHRQGAHGVKTQAEDAQGLVAPAEQVVESTLQKENPGLKMSRSLLRNPLPGAEYHPTDELSTPSSHCFDARSPIPRVVGPCPCTSDRLTPPRDGRRPRTSRRRPAEGLDGMRGLPGRQDPVPAQWAAGRLSKVSRVEEGVRLSDWLARSPGEESREPQPPPADPSSTFSIDFAVPTKAEVDDNFETLRDSHEQFLDELLPAEGDRDMSQWTPPVDGLQTPPASSTHSHSIQNLQGKPSFNLSSAESLLESFRSMVNYLPCIVLPADASVPHLAATRPFVLLAILAATSGSRTLQGHSLYDDEFRKVLGLKFVASGERSLELLQGILVYCAWWVRLAVYAGAAEIDASRYPLHLRPKNKQTVQYIRMAADLVHDLELDQEFAPRTSPSEPEVADRQLDGIRAYIGYCYIASTFLVTWRSKRVATSFTSWTATCCDILERDAQVDGDVVLASLYRSTSILYDAAEAIHERSGQTEQHRQLVLAGLELQFQELQARVPSYVASFVPVNLQAMFIGFYLDGCSLLKLPRAVPLGNPSLPPTPSKLYDCTVKLKKFLDHFLALDEAAFLCFTLNDWGRLVLSVILALRLSFPAPECPNFDTSWARSHLRLDQFLSRMCQETDLTSASKKVDVLSASRVVMGVVKEKYERRLRALEASQAAPSGKSHGCPMLDGSLEQYYPLWDAAFGSTAMPQPLVGPSETTSQPVFHDLWATMTMGWANESGMLGEEERW</sequence>
<evidence type="ECO:0000256" key="2">
    <source>
        <dbReference type="ARBA" id="ARBA00023015"/>
    </source>
</evidence>
<protein>
    <recommendedName>
        <fullName evidence="10">MYND-type zinc finger protein samB</fullName>
    </recommendedName>
</protein>
<evidence type="ECO:0008006" key="10">
    <source>
        <dbReference type="Google" id="ProtNLM"/>
    </source>
</evidence>
<keyword evidence="6" id="KW-0175">Coiled coil</keyword>
<keyword evidence="3" id="KW-0238">DNA-binding</keyword>
<dbReference type="PANTHER" id="PTHR31845:SF10">
    <property type="entry name" value="ZN(II)2CYS6 TRANSCRIPTION FACTOR (EUROFUNG)"/>
    <property type="match status" value="1"/>
</dbReference>
<gene>
    <name evidence="8" type="ORF">TOPH_07283</name>
</gene>
<evidence type="ECO:0000313" key="9">
    <source>
        <dbReference type="Proteomes" id="UP000036947"/>
    </source>
</evidence>
<evidence type="ECO:0000256" key="3">
    <source>
        <dbReference type="ARBA" id="ARBA00023125"/>
    </source>
</evidence>
<keyword evidence="5" id="KW-0539">Nucleus</keyword>
<evidence type="ECO:0000256" key="4">
    <source>
        <dbReference type="ARBA" id="ARBA00023163"/>
    </source>
</evidence>
<evidence type="ECO:0000256" key="7">
    <source>
        <dbReference type="SAM" id="MobiDB-lite"/>
    </source>
</evidence>
<dbReference type="OrthoDB" id="5424793at2759"/>
<comment type="subcellular location">
    <subcellularLocation>
        <location evidence="1">Nucleus</location>
    </subcellularLocation>
</comment>
<proteinExistence type="predicted"/>
<dbReference type="GO" id="GO:0005634">
    <property type="term" value="C:nucleus"/>
    <property type="evidence" value="ECO:0007669"/>
    <property type="project" value="UniProtKB-SubCell"/>
</dbReference>
<feature type="region of interest" description="Disordered" evidence="7">
    <location>
        <begin position="536"/>
        <end position="557"/>
    </location>
</feature>
<dbReference type="AlphaFoldDB" id="A0A0L0N1X0"/>
<evidence type="ECO:0000256" key="1">
    <source>
        <dbReference type="ARBA" id="ARBA00004123"/>
    </source>
</evidence>
<dbReference type="GO" id="GO:0000981">
    <property type="term" value="F:DNA-binding transcription factor activity, RNA polymerase II-specific"/>
    <property type="evidence" value="ECO:0007669"/>
    <property type="project" value="TreeGrafter"/>
</dbReference>
<evidence type="ECO:0000256" key="5">
    <source>
        <dbReference type="ARBA" id="ARBA00023242"/>
    </source>
</evidence>
<evidence type="ECO:0000256" key="6">
    <source>
        <dbReference type="SAM" id="Coils"/>
    </source>
</evidence>
<dbReference type="EMBL" id="LFRF01000029">
    <property type="protein sequence ID" value="KND88016.1"/>
    <property type="molecule type" value="Genomic_DNA"/>
</dbReference>